<dbReference type="Proteomes" id="UP000639643">
    <property type="component" value="Unassembled WGS sequence"/>
</dbReference>
<sequence length="180" mass="18583">MSDAPRTETPIPPPYVPHTTPSAPPSVAPPTPEVAMPPAPAADVSMADASDPASSPAPAPPQAAAAIPSAPTPRTGTPSRNANNGDAGGSRAGSVHPDPSGLGLPTQATNHGDSARMYINANVTAALLEGMKIIGKDQPPNPLQVLGEFLLHKSRERGEYRGERGEYRGERGEYRGEQSN</sequence>
<keyword evidence="3" id="KW-0539">Nucleus</keyword>
<dbReference type="InterPro" id="IPR007858">
    <property type="entry name" value="Dpy-30_motif"/>
</dbReference>
<evidence type="ECO:0000313" key="5">
    <source>
        <dbReference type="EMBL" id="KAF6840364.1"/>
    </source>
</evidence>
<comment type="subcellular location">
    <subcellularLocation>
        <location evidence="1">Nucleus</location>
    </subcellularLocation>
</comment>
<reference evidence="5" key="1">
    <citation type="journal article" date="2020" name="Phytopathology">
        <title>Genome Sequence Resources of Colletotrichum truncatum, C. plurivorum, C. musicola, and C. sojae: Four Species Pathogenic to Soybean (Glycine max).</title>
        <authorList>
            <person name="Rogerio F."/>
            <person name="Boufleur T.R."/>
            <person name="Ciampi-Guillardi M."/>
            <person name="Sukno S.A."/>
            <person name="Thon M.R."/>
            <person name="Massola Junior N.S."/>
            <person name="Baroncelli R."/>
        </authorList>
    </citation>
    <scope>NUCLEOTIDE SEQUENCE</scope>
    <source>
        <strain evidence="5">LFN0074</strain>
    </source>
</reference>
<evidence type="ECO:0000313" key="6">
    <source>
        <dbReference type="Proteomes" id="UP000639643"/>
    </source>
</evidence>
<organism evidence="5 6">
    <name type="scientific">Colletotrichum musicola</name>
    <dbReference type="NCBI Taxonomy" id="2175873"/>
    <lineage>
        <taxon>Eukaryota</taxon>
        <taxon>Fungi</taxon>
        <taxon>Dikarya</taxon>
        <taxon>Ascomycota</taxon>
        <taxon>Pezizomycotina</taxon>
        <taxon>Sordariomycetes</taxon>
        <taxon>Hypocreomycetidae</taxon>
        <taxon>Glomerellales</taxon>
        <taxon>Glomerellaceae</taxon>
        <taxon>Colletotrichum</taxon>
        <taxon>Colletotrichum orchidearum species complex</taxon>
    </lineage>
</organism>
<dbReference type="EMBL" id="WIGM01000101">
    <property type="protein sequence ID" value="KAF6840364.1"/>
    <property type="molecule type" value="Genomic_DNA"/>
</dbReference>
<accession>A0A8H6NPW2</accession>
<evidence type="ECO:0000256" key="1">
    <source>
        <dbReference type="ARBA" id="ARBA00004123"/>
    </source>
</evidence>
<comment type="caution">
    <text evidence="5">The sequence shown here is derived from an EMBL/GenBank/DDBJ whole genome shotgun (WGS) entry which is preliminary data.</text>
</comment>
<dbReference type="AlphaFoldDB" id="A0A8H6NPW2"/>
<dbReference type="GO" id="GO:0005634">
    <property type="term" value="C:nucleus"/>
    <property type="evidence" value="ECO:0007669"/>
    <property type="project" value="UniProtKB-SubCell"/>
</dbReference>
<feature type="compositionally biased region" description="Low complexity" evidence="4">
    <location>
        <begin position="62"/>
        <end position="73"/>
    </location>
</feature>
<proteinExistence type="inferred from homology"/>
<protein>
    <submittedName>
        <fullName evidence="5">Compass complex subunit</fullName>
    </submittedName>
</protein>
<gene>
    <name evidence="5" type="ORF">CMUS01_03961</name>
</gene>
<feature type="region of interest" description="Disordered" evidence="4">
    <location>
        <begin position="154"/>
        <end position="180"/>
    </location>
</feature>
<dbReference type="InterPro" id="IPR049629">
    <property type="entry name" value="DPY30_SDC1_DD"/>
</dbReference>
<feature type="compositionally biased region" description="Polar residues" evidence="4">
    <location>
        <begin position="74"/>
        <end position="84"/>
    </location>
</feature>
<keyword evidence="6" id="KW-1185">Reference proteome</keyword>
<dbReference type="Pfam" id="PF05186">
    <property type="entry name" value="Dpy-30"/>
    <property type="match status" value="1"/>
</dbReference>
<evidence type="ECO:0000256" key="3">
    <source>
        <dbReference type="ARBA" id="ARBA00023242"/>
    </source>
</evidence>
<feature type="region of interest" description="Disordered" evidence="4">
    <location>
        <begin position="1"/>
        <end position="111"/>
    </location>
</feature>
<name>A0A8H6NPW2_9PEZI</name>
<evidence type="ECO:0000256" key="4">
    <source>
        <dbReference type="SAM" id="MobiDB-lite"/>
    </source>
</evidence>
<dbReference type="OrthoDB" id="417678at2759"/>
<comment type="similarity">
    <text evidence="2">Belongs to the dpy-30 family.</text>
</comment>
<feature type="compositionally biased region" description="Pro residues" evidence="4">
    <location>
        <begin position="10"/>
        <end position="40"/>
    </location>
</feature>
<dbReference type="Gene3D" id="1.20.890.10">
    <property type="entry name" value="cAMP-dependent protein kinase regulatory subunit, dimerization-anchoring domain"/>
    <property type="match status" value="1"/>
</dbReference>
<dbReference type="CDD" id="cd22965">
    <property type="entry name" value="DD_DPY30_SDC1"/>
    <property type="match status" value="1"/>
</dbReference>
<evidence type="ECO:0000256" key="2">
    <source>
        <dbReference type="ARBA" id="ARBA00010849"/>
    </source>
</evidence>
<feature type="compositionally biased region" description="Low complexity" evidence="4">
    <location>
        <begin position="41"/>
        <end position="54"/>
    </location>
</feature>